<dbReference type="Pfam" id="PF00083">
    <property type="entry name" value="Sugar_tr"/>
    <property type="match status" value="1"/>
</dbReference>
<dbReference type="FunCoup" id="A0A448YP71">
    <property type="interactions" value="61"/>
</dbReference>
<dbReference type="GO" id="GO:0005886">
    <property type="term" value="C:plasma membrane"/>
    <property type="evidence" value="ECO:0007669"/>
    <property type="project" value="TreeGrafter"/>
</dbReference>
<keyword evidence="3 5" id="KW-1133">Transmembrane helix</keyword>
<dbReference type="EMBL" id="CAACVR010000026">
    <property type="protein sequence ID" value="VEU22740.1"/>
    <property type="molecule type" value="Genomic_DNA"/>
</dbReference>
<evidence type="ECO:0000256" key="3">
    <source>
        <dbReference type="ARBA" id="ARBA00022989"/>
    </source>
</evidence>
<feature type="transmembrane region" description="Helical" evidence="5">
    <location>
        <begin position="230"/>
        <end position="249"/>
    </location>
</feature>
<feature type="transmembrane region" description="Helical" evidence="5">
    <location>
        <begin position="165"/>
        <end position="185"/>
    </location>
</feature>
<keyword evidence="2 5" id="KW-0812">Transmembrane</keyword>
<name>A0A448YP71_BRENA</name>
<feature type="transmembrane region" description="Helical" evidence="5">
    <location>
        <begin position="306"/>
        <end position="323"/>
    </location>
</feature>
<dbReference type="GO" id="GO:0015355">
    <property type="term" value="F:secondary active monocarboxylate transmembrane transporter activity"/>
    <property type="evidence" value="ECO:0007669"/>
    <property type="project" value="TreeGrafter"/>
</dbReference>
<feature type="domain" description="Major facilitator superfamily (MFS) profile" evidence="6">
    <location>
        <begin position="75"/>
        <end position="498"/>
    </location>
</feature>
<dbReference type="Proteomes" id="UP000290900">
    <property type="component" value="Unassembled WGS sequence"/>
</dbReference>
<dbReference type="InterPro" id="IPR005828">
    <property type="entry name" value="MFS_sugar_transport-like"/>
</dbReference>
<evidence type="ECO:0000259" key="6">
    <source>
        <dbReference type="PROSITE" id="PS50850"/>
    </source>
</evidence>
<feature type="transmembrane region" description="Helical" evidence="5">
    <location>
        <begin position="140"/>
        <end position="159"/>
    </location>
</feature>
<dbReference type="SUPFAM" id="SSF103473">
    <property type="entry name" value="MFS general substrate transporter"/>
    <property type="match status" value="1"/>
</dbReference>
<accession>A0A448YP71</accession>
<feature type="transmembrane region" description="Helical" evidence="5">
    <location>
        <begin position="472"/>
        <end position="493"/>
    </location>
</feature>
<dbReference type="PROSITE" id="PS50850">
    <property type="entry name" value="MFS"/>
    <property type="match status" value="1"/>
</dbReference>
<keyword evidence="8" id="KW-1185">Reference proteome</keyword>
<dbReference type="OrthoDB" id="5296287at2759"/>
<evidence type="ECO:0000256" key="4">
    <source>
        <dbReference type="ARBA" id="ARBA00023136"/>
    </source>
</evidence>
<proteinExistence type="predicted"/>
<feature type="transmembrane region" description="Helical" evidence="5">
    <location>
        <begin position="110"/>
        <end position="133"/>
    </location>
</feature>
<protein>
    <submittedName>
        <fullName evidence="7">DEKNAAC103802</fullName>
    </submittedName>
</protein>
<dbReference type="Gene3D" id="1.20.1250.20">
    <property type="entry name" value="MFS general substrate transporter like domains"/>
    <property type="match status" value="1"/>
</dbReference>
<feature type="transmembrane region" description="Helical" evidence="5">
    <location>
        <begin position="343"/>
        <end position="362"/>
    </location>
</feature>
<feature type="transmembrane region" description="Helical" evidence="5">
    <location>
        <begin position="197"/>
        <end position="218"/>
    </location>
</feature>
<feature type="transmembrane region" description="Helical" evidence="5">
    <location>
        <begin position="398"/>
        <end position="417"/>
    </location>
</feature>
<dbReference type="InterPro" id="IPR020846">
    <property type="entry name" value="MFS_dom"/>
</dbReference>
<evidence type="ECO:0000256" key="1">
    <source>
        <dbReference type="ARBA" id="ARBA00004141"/>
    </source>
</evidence>
<dbReference type="CDD" id="cd17316">
    <property type="entry name" value="MFS_SV2_like"/>
    <property type="match status" value="1"/>
</dbReference>
<feature type="transmembrane region" description="Helical" evidence="5">
    <location>
        <begin position="374"/>
        <end position="392"/>
    </location>
</feature>
<evidence type="ECO:0000313" key="7">
    <source>
        <dbReference type="EMBL" id="VEU22740.1"/>
    </source>
</evidence>
<dbReference type="GO" id="GO:0035879">
    <property type="term" value="P:plasma membrane lactate transport"/>
    <property type="evidence" value="ECO:0007669"/>
    <property type="project" value="TreeGrafter"/>
</dbReference>
<dbReference type="PANTHER" id="PTHR23508:SF10">
    <property type="entry name" value="CARBOXYLIC ACID TRANSPORTER PROTEIN HOMOLOG"/>
    <property type="match status" value="1"/>
</dbReference>
<evidence type="ECO:0000256" key="2">
    <source>
        <dbReference type="ARBA" id="ARBA00022692"/>
    </source>
</evidence>
<reference evidence="7 8" key="1">
    <citation type="submission" date="2018-12" db="EMBL/GenBank/DDBJ databases">
        <authorList>
            <person name="Tiukova I."/>
            <person name="Dainat J."/>
        </authorList>
    </citation>
    <scope>NUCLEOTIDE SEQUENCE [LARGE SCALE GENOMIC DNA]</scope>
</reference>
<sequence length="544" mass="61258">MSEVESVDSTKDYREPEFARVPDADVSPKACWNYLKSRVPTLLAIPAKSSDEKAALKRLHPFEAIKAMNRHQWNLFFHGFFAWTVDSMDFFCVSISATDIAASLNVEVTSITWGITLVLMLRSVGAVIFGYCGDRWGRKWPLCVCYILFVALEIATGFVKNLHQFLAVRSLFGIAMGGCYGLAAATALEDAPQVSRGFLSGIFLPGYSLGYVLATVFYRGFQTTAYTWKALFWFSAGPPFLLLVWRLTFDELDYFKELKEAKRLHNLRVRQAQEARDIGEIPIEGDEDLREITFTSELKEAFRTEWPLMIYLIFLMSGTNFMSHGSQDLFPTMLKKQAKLSPNALTVTNVVVNLGGCFGGIFWGQVSEFFGRRLAVIFCTIWGGAFLYPTFFRYTEAYIIPCGFLLQFAVMGAWGIIPVHLTELTSRTALRTMISGTAYQLGNLASSASSTIEAKIGSQFPLPGLGPGAYDYGKVMCIFMGCVLGYLHLVMFFGPERFHTSIRTDFMKEEHDVDSTFELDRIISPIPHPELDEKVWTSHTERKQ</sequence>
<comment type="subcellular location">
    <subcellularLocation>
        <location evidence="1">Membrane</location>
        <topology evidence="1">Multi-pass membrane protein</topology>
    </subcellularLocation>
</comment>
<dbReference type="STRING" id="13370.A0A448YP71"/>
<dbReference type="PANTHER" id="PTHR23508">
    <property type="entry name" value="CARBOXYLIC ACID TRANSPORTER PROTEIN HOMOLOG"/>
    <property type="match status" value="1"/>
</dbReference>
<evidence type="ECO:0000313" key="8">
    <source>
        <dbReference type="Proteomes" id="UP000290900"/>
    </source>
</evidence>
<keyword evidence="4 5" id="KW-0472">Membrane</keyword>
<organism evidence="7 8">
    <name type="scientific">Brettanomyces naardenensis</name>
    <name type="common">Yeast</name>
    <dbReference type="NCBI Taxonomy" id="13370"/>
    <lineage>
        <taxon>Eukaryota</taxon>
        <taxon>Fungi</taxon>
        <taxon>Dikarya</taxon>
        <taxon>Ascomycota</taxon>
        <taxon>Saccharomycotina</taxon>
        <taxon>Pichiomycetes</taxon>
        <taxon>Pichiales</taxon>
        <taxon>Pichiaceae</taxon>
        <taxon>Brettanomyces</taxon>
    </lineage>
</organism>
<evidence type="ECO:0000256" key="5">
    <source>
        <dbReference type="SAM" id="Phobius"/>
    </source>
</evidence>
<dbReference type="InterPro" id="IPR036259">
    <property type="entry name" value="MFS_trans_sf"/>
</dbReference>
<dbReference type="AlphaFoldDB" id="A0A448YP71"/>
<gene>
    <name evidence="7" type="ORF">BRENAR_LOCUS3471</name>
</gene>
<dbReference type="InParanoid" id="A0A448YP71"/>